<name>A0A183TM28_SCHSO</name>
<reference evidence="1 2" key="2">
    <citation type="submission" date="2018-11" db="EMBL/GenBank/DDBJ databases">
        <authorList>
            <consortium name="Pathogen Informatics"/>
        </authorList>
    </citation>
    <scope>NUCLEOTIDE SEQUENCE [LARGE SCALE GENOMIC DNA]</scope>
    <source>
        <strain evidence="1 2">NST_G2</strain>
    </source>
</reference>
<keyword evidence="2" id="KW-1185">Reference proteome</keyword>
<dbReference type="EMBL" id="UYSU01042650">
    <property type="protein sequence ID" value="VDM03912.1"/>
    <property type="molecule type" value="Genomic_DNA"/>
</dbReference>
<protein>
    <submittedName>
        <fullName evidence="1 3">Uncharacterized protein</fullName>
    </submittedName>
</protein>
<organism evidence="3">
    <name type="scientific">Schistocephalus solidus</name>
    <name type="common">Tapeworm</name>
    <dbReference type="NCBI Taxonomy" id="70667"/>
    <lineage>
        <taxon>Eukaryota</taxon>
        <taxon>Metazoa</taxon>
        <taxon>Spiralia</taxon>
        <taxon>Lophotrochozoa</taxon>
        <taxon>Platyhelminthes</taxon>
        <taxon>Cestoda</taxon>
        <taxon>Eucestoda</taxon>
        <taxon>Diphyllobothriidea</taxon>
        <taxon>Diphyllobothriidae</taxon>
        <taxon>Schistocephalus</taxon>
    </lineage>
</organism>
<reference evidence="3" key="1">
    <citation type="submission" date="2016-06" db="UniProtKB">
        <authorList>
            <consortium name="WormBaseParasite"/>
        </authorList>
    </citation>
    <scope>IDENTIFICATION</scope>
</reference>
<dbReference type="WBParaSite" id="SSLN_0001819001-mRNA-1">
    <property type="protein sequence ID" value="SSLN_0001819001-mRNA-1"/>
    <property type="gene ID" value="SSLN_0001819001"/>
</dbReference>
<dbReference type="AlphaFoldDB" id="A0A183TM28"/>
<evidence type="ECO:0000313" key="3">
    <source>
        <dbReference type="WBParaSite" id="SSLN_0001819001-mRNA-1"/>
    </source>
</evidence>
<gene>
    <name evidence="1" type="ORF">SSLN_LOCUS17526</name>
</gene>
<evidence type="ECO:0000313" key="1">
    <source>
        <dbReference type="EMBL" id="VDM03912.1"/>
    </source>
</evidence>
<dbReference type="Proteomes" id="UP000275846">
    <property type="component" value="Unassembled WGS sequence"/>
</dbReference>
<evidence type="ECO:0000313" key="2">
    <source>
        <dbReference type="Proteomes" id="UP000275846"/>
    </source>
</evidence>
<proteinExistence type="predicted"/>
<sequence>MVNMRRIYRTLFSSPTGAQFHASVKKPDDGRVRRWLAQPELPLGVPPHDISNVGYDEFNHMLHISVVNGRRLARD</sequence>
<accession>A0A183TM28</accession>